<gene>
    <name evidence="1" type="primary">Cd2</name>
    <name evidence="1" type="ORF">ODOGUJ_R10698</name>
</gene>
<keyword evidence="2" id="KW-1185">Reference proteome</keyword>
<dbReference type="PRINTS" id="PR01870">
    <property type="entry name" value="CD2ANTIGEN"/>
</dbReference>
<dbReference type="AlphaFoldDB" id="A0A7K9YFZ6"/>
<dbReference type="InterPro" id="IPR036179">
    <property type="entry name" value="Ig-like_dom_sf"/>
</dbReference>
<evidence type="ECO:0000313" key="2">
    <source>
        <dbReference type="Proteomes" id="UP000522663"/>
    </source>
</evidence>
<accession>A0A7K9YFZ6</accession>
<comment type="caution">
    <text evidence="1">The sequence shown here is derived from an EMBL/GenBank/DDBJ whole genome shotgun (WGS) entry which is preliminary data.</text>
</comment>
<dbReference type="EMBL" id="VXAB01006009">
    <property type="protein sequence ID" value="NXJ08976.1"/>
    <property type="molecule type" value="Genomic_DNA"/>
</dbReference>
<feature type="non-terminal residue" evidence="1">
    <location>
        <position position="1"/>
    </location>
</feature>
<dbReference type="InterPro" id="IPR015632">
    <property type="entry name" value="CD2"/>
</dbReference>
<evidence type="ECO:0000313" key="1">
    <source>
        <dbReference type="EMBL" id="NXJ08976.1"/>
    </source>
</evidence>
<feature type="non-terminal residue" evidence="1">
    <location>
        <position position="110"/>
    </location>
</feature>
<proteinExistence type="predicted"/>
<dbReference type="OrthoDB" id="8439544at2759"/>
<dbReference type="InterPro" id="IPR013783">
    <property type="entry name" value="Ig-like_fold"/>
</dbReference>
<protein>
    <submittedName>
        <fullName evidence="1">CD2 protein</fullName>
    </submittedName>
</protein>
<dbReference type="Gene3D" id="2.60.40.10">
    <property type="entry name" value="Immunoglobulins"/>
    <property type="match status" value="1"/>
</dbReference>
<dbReference type="SUPFAM" id="SSF48726">
    <property type="entry name" value="Immunoglobulin"/>
    <property type="match status" value="1"/>
</dbReference>
<dbReference type="Proteomes" id="UP000522663">
    <property type="component" value="Unassembled WGS sequence"/>
</dbReference>
<sequence>WSRGNERILQIKDKKINYYVEKVRCRCKVLLNGTLRIEQLVKEDSGIYKVTAYDKNGKLKADETIVLIVLGERNNIRPVSPISFSEPVPQPILNAECINKTLHVKCAVKT</sequence>
<organism evidence="1 2">
    <name type="scientific">Odontophorus gujanensis</name>
    <name type="common">marbled wood quail</name>
    <dbReference type="NCBI Taxonomy" id="886794"/>
    <lineage>
        <taxon>Eukaryota</taxon>
        <taxon>Metazoa</taxon>
        <taxon>Chordata</taxon>
        <taxon>Craniata</taxon>
        <taxon>Vertebrata</taxon>
        <taxon>Euteleostomi</taxon>
        <taxon>Archelosauria</taxon>
        <taxon>Archosauria</taxon>
        <taxon>Dinosauria</taxon>
        <taxon>Saurischia</taxon>
        <taxon>Theropoda</taxon>
        <taxon>Coelurosauria</taxon>
        <taxon>Aves</taxon>
        <taxon>Neognathae</taxon>
        <taxon>Galloanserae</taxon>
        <taxon>Galliformes</taxon>
        <taxon>Odontophoridae</taxon>
        <taxon>Odontophorus</taxon>
    </lineage>
</organism>
<name>A0A7K9YFZ6_9GALL</name>
<reference evidence="1 2" key="1">
    <citation type="submission" date="2019-09" db="EMBL/GenBank/DDBJ databases">
        <title>Bird 10,000 Genomes (B10K) Project - Family phase.</title>
        <authorList>
            <person name="Zhang G."/>
        </authorList>
    </citation>
    <scope>NUCLEOTIDE SEQUENCE [LARGE SCALE GENOMIC DNA]</scope>
    <source>
        <strain evidence="1">B10K-DU-001-53</strain>
        <tissue evidence="1">Muscle</tissue>
    </source>
</reference>